<comment type="subcellular location">
    <subcellularLocation>
        <location evidence="1">Cytoplasm</location>
    </subcellularLocation>
</comment>
<dbReference type="InterPro" id="IPR051541">
    <property type="entry name" value="PTS_SugarTrans_NitroReg"/>
</dbReference>
<gene>
    <name evidence="8" type="ORF">JOC47_002415</name>
</gene>
<dbReference type="Proteomes" id="UP000774000">
    <property type="component" value="Unassembled WGS sequence"/>
</dbReference>
<keyword evidence="4" id="KW-0762">Sugar transport</keyword>
<dbReference type="InterPro" id="IPR004715">
    <property type="entry name" value="PTS_IIA_fruc"/>
</dbReference>
<dbReference type="InterPro" id="IPR016152">
    <property type="entry name" value="PTrfase/Anion_transptr"/>
</dbReference>
<keyword evidence="6" id="KW-0598">Phosphotransferase system</keyword>
<proteinExistence type="predicted"/>
<dbReference type="SUPFAM" id="SSF55804">
    <property type="entry name" value="Phoshotransferase/anion transport protein"/>
    <property type="match status" value="1"/>
</dbReference>
<protein>
    <submittedName>
        <fullName evidence="8">PTS system nitrogen regulatory IIA component</fullName>
    </submittedName>
</protein>
<dbReference type="GO" id="GO:0009401">
    <property type="term" value="P:phosphoenolpyruvate-dependent sugar phosphotransferase system"/>
    <property type="evidence" value="ECO:0007669"/>
    <property type="project" value="UniProtKB-KW"/>
</dbReference>
<comment type="caution">
    <text evidence="8">The sequence shown here is derived from an EMBL/GenBank/DDBJ whole genome shotgun (WGS) entry which is preliminary data.</text>
</comment>
<feature type="domain" description="PTS EIIA type-2" evidence="7">
    <location>
        <begin position="3"/>
        <end position="147"/>
    </location>
</feature>
<reference evidence="8" key="1">
    <citation type="submission" date="2021-01" db="EMBL/GenBank/DDBJ databases">
        <title>Genomic Encyclopedia of Type Strains, Phase IV (KMG-IV): sequencing the most valuable type-strain genomes for metagenomic binning, comparative biology and taxonomic classification.</title>
        <authorList>
            <person name="Goeker M."/>
        </authorList>
    </citation>
    <scope>NUCLEOTIDE SEQUENCE</scope>
    <source>
        <strain evidence="8">DSM 23230</strain>
    </source>
</reference>
<accession>A0A938XTG8</accession>
<dbReference type="EMBL" id="JAFBDQ010000014">
    <property type="protein sequence ID" value="MBM7557549.1"/>
    <property type="molecule type" value="Genomic_DNA"/>
</dbReference>
<keyword evidence="2" id="KW-0813">Transport</keyword>
<evidence type="ECO:0000256" key="2">
    <source>
        <dbReference type="ARBA" id="ARBA00022448"/>
    </source>
</evidence>
<keyword evidence="5" id="KW-0808">Transferase</keyword>
<evidence type="ECO:0000313" key="9">
    <source>
        <dbReference type="Proteomes" id="UP000774000"/>
    </source>
</evidence>
<dbReference type="FunFam" id="3.40.930.10:FF:000009">
    <property type="entry name" value="PTS system, fructose specific IIABC component"/>
    <property type="match status" value="1"/>
</dbReference>
<dbReference type="Gene3D" id="3.40.930.10">
    <property type="entry name" value="Mannitol-specific EII, Chain A"/>
    <property type="match status" value="1"/>
</dbReference>
<organism evidence="8 9">
    <name type="scientific">Halanaerobacter jeridensis</name>
    <dbReference type="NCBI Taxonomy" id="706427"/>
    <lineage>
        <taxon>Bacteria</taxon>
        <taxon>Bacillati</taxon>
        <taxon>Bacillota</taxon>
        <taxon>Clostridia</taxon>
        <taxon>Halanaerobiales</taxon>
        <taxon>Halobacteroidaceae</taxon>
        <taxon>Halanaerobacter</taxon>
    </lineage>
</organism>
<dbReference type="GO" id="GO:0016020">
    <property type="term" value="C:membrane"/>
    <property type="evidence" value="ECO:0007669"/>
    <property type="project" value="InterPro"/>
</dbReference>
<dbReference type="InterPro" id="IPR002178">
    <property type="entry name" value="PTS_EIIA_type-2_dom"/>
</dbReference>
<evidence type="ECO:0000256" key="3">
    <source>
        <dbReference type="ARBA" id="ARBA00022553"/>
    </source>
</evidence>
<dbReference type="PROSITE" id="PS00372">
    <property type="entry name" value="PTS_EIIA_TYPE_2_HIS"/>
    <property type="match status" value="1"/>
</dbReference>
<dbReference type="AlphaFoldDB" id="A0A938XTG8"/>
<keyword evidence="3" id="KW-0597">Phosphoprotein</keyword>
<dbReference type="NCBIfam" id="TIGR00848">
    <property type="entry name" value="fruA"/>
    <property type="match status" value="1"/>
</dbReference>
<evidence type="ECO:0000313" key="8">
    <source>
        <dbReference type="EMBL" id="MBM7557549.1"/>
    </source>
</evidence>
<evidence type="ECO:0000259" key="7">
    <source>
        <dbReference type="PROSITE" id="PS51094"/>
    </source>
</evidence>
<evidence type="ECO:0000256" key="4">
    <source>
        <dbReference type="ARBA" id="ARBA00022597"/>
    </source>
</evidence>
<evidence type="ECO:0000256" key="5">
    <source>
        <dbReference type="ARBA" id="ARBA00022679"/>
    </source>
</evidence>
<evidence type="ECO:0000256" key="1">
    <source>
        <dbReference type="ARBA" id="ARBA00004496"/>
    </source>
</evidence>
<dbReference type="PANTHER" id="PTHR47738">
    <property type="entry name" value="PTS SYSTEM FRUCTOSE-LIKE EIIA COMPONENT-RELATED"/>
    <property type="match status" value="1"/>
</dbReference>
<dbReference type="GO" id="GO:0008982">
    <property type="term" value="F:protein-N(PI)-phosphohistidine-sugar phosphotransferase activity"/>
    <property type="evidence" value="ECO:0007669"/>
    <property type="project" value="InterPro"/>
</dbReference>
<keyword evidence="9" id="KW-1185">Reference proteome</keyword>
<evidence type="ECO:0000256" key="6">
    <source>
        <dbReference type="ARBA" id="ARBA00022683"/>
    </source>
</evidence>
<dbReference type="PROSITE" id="PS51094">
    <property type="entry name" value="PTS_EIIA_TYPE_2"/>
    <property type="match status" value="1"/>
</dbReference>
<name>A0A938XTG8_9FIRM</name>
<sequence length="147" mass="16539">MDRLLEKEQIKLNLEGTTKREIMKELVDLIAKSGNLTSVKEFHKDILSREKKGSTGMGKGIAIPHARSHAVTETTLAFAKSKEGVEFDSLDDNLAKIFFMIAVPKKGSQEHLNILTQLSQQLMHHDFRNKLLAAETKEEVIKILSNN</sequence>
<dbReference type="Pfam" id="PF00359">
    <property type="entry name" value="PTS_EIIA_2"/>
    <property type="match status" value="1"/>
</dbReference>
<dbReference type="RefSeq" id="WP_204702299.1">
    <property type="nucleotide sequence ID" value="NZ_JAFBDQ010000014.1"/>
</dbReference>
<dbReference type="GO" id="GO:0005737">
    <property type="term" value="C:cytoplasm"/>
    <property type="evidence" value="ECO:0007669"/>
    <property type="project" value="UniProtKB-SubCell"/>
</dbReference>
<dbReference type="CDD" id="cd00211">
    <property type="entry name" value="PTS_IIA_fru"/>
    <property type="match status" value="1"/>
</dbReference>